<name>A0A9X3IM31_9HYPH</name>
<dbReference type="InterPro" id="IPR036388">
    <property type="entry name" value="WH-like_DNA-bd_sf"/>
</dbReference>
<dbReference type="PANTHER" id="PTHR18964:SF149">
    <property type="entry name" value="BIFUNCTIONAL UDP-N-ACETYLGLUCOSAMINE 2-EPIMERASE_N-ACETYLMANNOSAMINE KINASE"/>
    <property type="match status" value="1"/>
</dbReference>
<dbReference type="RefSeq" id="WP_266339113.1">
    <property type="nucleotide sequence ID" value="NZ_JAPKNK010000005.1"/>
</dbReference>
<dbReference type="PANTHER" id="PTHR18964">
    <property type="entry name" value="ROK (REPRESSOR, ORF, KINASE) FAMILY"/>
    <property type="match status" value="1"/>
</dbReference>
<keyword evidence="3" id="KW-1185">Reference proteome</keyword>
<dbReference type="InterPro" id="IPR000600">
    <property type="entry name" value="ROK"/>
</dbReference>
<comment type="similarity">
    <text evidence="1">Belongs to the ROK (NagC/XylR) family.</text>
</comment>
<evidence type="ECO:0000313" key="3">
    <source>
        <dbReference type="Proteomes" id="UP001144805"/>
    </source>
</evidence>
<dbReference type="Gene3D" id="1.10.10.10">
    <property type="entry name" value="Winged helix-like DNA-binding domain superfamily/Winged helix DNA-binding domain"/>
    <property type="match status" value="1"/>
</dbReference>
<dbReference type="EMBL" id="JAPKNK010000005">
    <property type="protein sequence ID" value="MCX5570141.1"/>
    <property type="molecule type" value="Genomic_DNA"/>
</dbReference>
<dbReference type="SUPFAM" id="SSF46785">
    <property type="entry name" value="Winged helix' DNA-binding domain"/>
    <property type="match status" value="1"/>
</dbReference>
<comment type="caution">
    <text evidence="2">The sequence shown here is derived from an EMBL/GenBank/DDBJ whole genome shotgun (WGS) entry which is preliminary data.</text>
</comment>
<evidence type="ECO:0000256" key="1">
    <source>
        <dbReference type="ARBA" id="ARBA00006479"/>
    </source>
</evidence>
<dbReference type="Proteomes" id="UP001144805">
    <property type="component" value="Unassembled WGS sequence"/>
</dbReference>
<dbReference type="Gene3D" id="3.30.420.40">
    <property type="match status" value="2"/>
</dbReference>
<dbReference type="AlphaFoldDB" id="A0A9X3IM31"/>
<sequence>MKTADPELMRAINRFHVMDAIRRFGPISRVEISDRTQLSATTVSAITAALLDDGLIITHQLGGIRDAARGRPRVMLELNPAAAHVVGVKLALDQITVATTNFRADVLSSLVLPIRLQRQSVSVIADLVEDGIRRCVADAGLTMEQVSGVCVGLPGVVERIAGVCRASPVFGERDVPFAAELTGRLGGVVATIDSDVNLVTLAEHWFGQARGLDDFLVISVELGLGLGIMHNGELFRGANGLSPDLGDLMVRPPNGDSSTRLSSAASEASIVAEAREILAGGDHEHAFRLGRGMEKILELAEQGEPRILALLERAGGALGFAIANLITLFAPPKVILAGAALEAGEALVGPIRHTVAALLPPSLADVSDIVVHHWQDDIWARGAAAMTLRDLYGAPWNTTGPVVHR</sequence>
<organism evidence="2 3">
    <name type="scientific">Kaistia nematophila</name>
    <dbReference type="NCBI Taxonomy" id="2994654"/>
    <lineage>
        <taxon>Bacteria</taxon>
        <taxon>Pseudomonadati</taxon>
        <taxon>Pseudomonadota</taxon>
        <taxon>Alphaproteobacteria</taxon>
        <taxon>Hyphomicrobiales</taxon>
        <taxon>Kaistiaceae</taxon>
        <taxon>Kaistia</taxon>
    </lineage>
</organism>
<dbReference type="InterPro" id="IPR043129">
    <property type="entry name" value="ATPase_NBD"/>
</dbReference>
<protein>
    <submittedName>
        <fullName evidence="2">ROK family transcriptional regulator</fullName>
    </submittedName>
</protein>
<dbReference type="SUPFAM" id="SSF53067">
    <property type="entry name" value="Actin-like ATPase domain"/>
    <property type="match status" value="1"/>
</dbReference>
<gene>
    <name evidence="2" type="ORF">OSH07_13130</name>
</gene>
<proteinExistence type="inferred from homology"/>
<reference evidence="2" key="1">
    <citation type="submission" date="2022-11" db="EMBL/GenBank/DDBJ databases">
        <title>Biodiversity and phylogenetic relationships of bacteria.</title>
        <authorList>
            <person name="Machado R.A.R."/>
            <person name="Bhat A."/>
            <person name="Loulou A."/>
            <person name="Kallel S."/>
        </authorList>
    </citation>
    <scope>NUCLEOTIDE SEQUENCE</scope>
    <source>
        <strain evidence="2">K-TC2</strain>
    </source>
</reference>
<dbReference type="InterPro" id="IPR036390">
    <property type="entry name" value="WH_DNA-bd_sf"/>
</dbReference>
<evidence type="ECO:0000313" key="2">
    <source>
        <dbReference type="EMBL" id="MCX5570141.1"/>
    </source>
</evidence>
<dbReference type="Pfam" id="PF13412">
    <property type="entry name" value="HTH_24"/>
    <property type="match status" value="1"/>
</dbReference>
<dbReference type="Pfam" id="PF00480">
    <property type="entry name" value="ROK"/>
    <property type="match status" value="1"/>
</dbReference>
<accession>A0A9X3IM31</accession>